<keyword evidence="4" id="KW-1015">Disulfide bond</keyword>
<dbReference type="Pfam" id="PF00089">
    <property type="entry name" value="Trypsin"/>
    <property type="match status" value="1"/>
</dbReference>
<proteinExistence type="predicted"/>
<dbReference type="InterPro" id="IPR009003">
    <property type="entry name" value="Peptidase_S1_PA"/>
</dbReference>
<evidence type="ECO:0000256" key="2">
    <source>
        <dbReference type="ARBA" id="ARBA00022801"/>
    </source>
</evidence>
<name>A0AA47PDY4_MERPO</name>
<evidence type="ECO:0000256" key="1">
    <source>
        <dbReference type="ARBA" id="ARBA00022670"/>
    </source>
</evidence>
<evidence type="ECO:0000256" key="4">
    <source>
        <dbReference type="ARBA" id="ARBA00023157"/>
    </source>
</evidence>
<feature type="domain" description="Peptidase S1" evidence="7">
    <location>
        <begin position="171"/>
        <end position="407"/>
    </location>
</feature>
<evidence type="ECO:0000256" key="6">
    <source>
        <dbReference type="SAM" id="SignalP"/>
    </source>
</evidence>
<dbReference type="InterPro" id="IPR018114">
    <property type="entry name" value="TRYPSIN_HIS"/>
</dbReference>
<dbReference type="EMBL" id="JAOPHQ010000015">
    <property type="protein sequence ID" value="KAK0156292.1"/>
    <property type="molecule type" value="Genomic_DNA"/>
</dbReference>
<dbReference type="SUPFAM" id="SSF50494">
    <property type="entry name" value="Trypsin-like serine proteases"/>
    <property type="match status" value="1"/>
</dbReference>
<dbReference type="PROSITE" id="PS50240">
    <property type="entry name" value="TRYPSIN_DOM"/>
    <property type="match status" value="1"/>
</dbReference>
<dbReference type="GO" id="GO:0016020">
    <property type="term" value="C:membrane"/>
    <property type="evidence" value="ECO:0007669"/>
    <property type="project" value="InterPro"/>
</dbReference>
<dbReference type="AlphaFoldDB" id="A0AA47PDY4"/>
<keyword evidence="1 8" id="KW-0645">Protease</keyword>
<dbReference type="PANTHER" id="PTHR24252">
    <property type="entry name" value="ACROSIN-RELATED"/>
    <property type="match status" value="1"/>
</dbReference>
<reference evidence="8" key="1">
    <citation type="journal article" date="2023" name="Front. Mar. Sci.">
        <title>A new Merluccius polli reference genome to investigate the effects of global change in West African waters.</title>
        <authorList>
            <person name="Mateo J.L."/>
            <person name="Blanco-Fernandez C."/>
            <person name="Garcia-Vazquez E."/>
            <person name="Machado-Schiaffino G."/>
        </authorList>
    </citation>
    <scope>NUCLEOTIDE SEQUENCE</scope>
    <source>
        <strain evidence="8">C29</strain>
        <tissue evidence="8">Fin</tissue>
    </source>
</reference>
<dbReference type="InterPro" id="IPR001254">
    <property type="entry name" value="Trypsin_dom"/>
</dbReference>
<dbReference type="Proteomes" id="UP001174136">
    <property type="component" value="Unassembled WGS sequence"/>
</dbReference>
<feature type="chain" id="PRO_5041344697" evidence="6">
    <location>
        <begin position="18"/>
        <end position="424"/>
    </location>
</feature>
<dbReference type="SMART" id="SM00020">
    <property type="entry name" value="Tryp_SPc"/>
    <property type="match status" value="1"/>
</dbReference>
<evidence type="ECO:0000256" key="5">
    <source>
        <dbReference type="ARBA" id="ARBA00023180"/>
    </source>
</evidence>
<keyword evidence="3" id="KW-0720">Serine protease</keyword>
<keyword evidence="6" id="KW-0732">Signal</keyword>
<dbReference type="SUPFAM" id="SSF56487">
    <property type="entry name" value="SRCR-like"/>
    <property type="match status" value="1"/>
</dbReference>
<evidence type="ECO:0000259" key="7">
    <source>
        <dbReference type="PROSITE" id="PS50240"/>
    </source>
</evidence>
<keyword evidence="9" id="KW-1185">Reference proteome</keyword>
<evidence type="ECO:0000313" key="8">
    <source>
        <dbReference type="EMBL" id="KAK0156292.1"/>
    </source>
</evidence>
<feature type="signal peptide" evidence="6">
    <location>
        <begin position="1"/>
        <end position="17"/>
    </location>
</feature>
<keyword evidence="8" id="KW-0472">Membrane</keyword>
<accession>A0AA47PDY4</accession>
<evidence type="ECO:0000256" key="3">
    <source>
        <dbReference type="ARBA" id="ARBA00022825"/>
    </source>
</evidence>
<dbReference type="GO" id="GO:0004252">
    <property type="term" value="F:serine-type endopeptidase activity"/>
    <property type="evidence" value="ECO:0007669"/>
    <property type="project" value="InterPro"/>
</dbReference>
<keyword evidence="5" id="KW-0325">Glycoprotein</keyword>
<dbReference type="PROSITE" id="PS00134">
    <property type="entry name" value="TRYPSIN_HIS"/>
    <property type="match status" value="1"/>
</dbReference>
<protein>
    <submittedName>
        <fullName evidence="8">Transmembrane protease serine 2</fullName>
    </submittedName>
</protein>
<dbReference type="GO" id="GO:0006508">
    <property type="term" value="P:proteolysis"/>
    <property type="evidence" value="ECO:0007669"/>
    <property type="project" value="UniProtKB-KW"/>
</dbReference>
<dbReference type="FunFam" id="2.40.10.10:FF:000003">
    <property type="entry name" value="Transmembrane serine protease 3"/>
    <property type="match status" value="1"/>
</dbReference>
<dbReference type="InterPro" id="IPR001314">
    <property type="entry name" value="Peptidase_S1A"/>
</dbReference>
<comment type="caution">
    <text evidence="8">The sequence shown here is derived from an EMBL/GenBank/DDBJ whole genome shotgun (WGS) entry which is preliminary data.</text>
</comment>
<evidence type="ECO:0000313" key="9">
    <source>
        <dbReference type="Proteomes" id="UP001174136"/>
    </source>
</evidence>
<dbReference type="PANTHER" id="PTHR24252:SF27">
    <property type="entry name" value="TRANSMEMBRANE PROTEASE SERINE 3-LIKE"/>
    <property type="match status" value="1"/>
</dbReference>
<organism evidence="8 9">
    <name type="scientific">Merluccius polli</name>
    <name type="common">Benguela hake</name>
    <name type="synonym">Merluccius cadenati</name>
    <dbReference type="NCBI Taxonomy" id="89951"/>
    <lineage>
        <taxon>Eukaryota</taxon>
        <taxon>Metazoa</taxon>
        <taxon>Chordata</taxon>
        <taxon>Craniata</taxon>
        <taxon>Vertebrata</taxon>
        <taxon>Euteleostomi</taxon>
        <taxon>Actinopterygii</taxon>
        <taxon>Neopterygii</taxon>
        <taxon>Teleostei</taxon>
        <taxon>Neoteleostei</taxon>
        <taxon>Acanthomorphata</taxon>
        <taxon>Zeiogadaria</taxon>
        <taxon>Gadariae</taxon>
        <taxon>Gadiformes</taxon>
        <taxon>Gadoidei</taxon>
        <taxon>Merlucciidae</taxon>
        <taxon>Merluccius</taxon>
    </lineage>
</organism>
<keyword evidence="2" id="KW-0378">Hydrolase</keyword>
<keyword evidence="8" id="KW-0812">Transmembrane</keyword>
<dbReference type="InterPro" id="IPR036772">
    <property type="entry name" value="SRCR-like_dom_sf"/>
</dbReference>
<dbReference type="InterPro" id="IPR043504">
    <property type="entry name" value="Peptidase_S1_PA_chymotrypsin"/>
</dbReference>
<dbReference type="CDD" id="cd00190">
    <property type="entry name" value="Tryp_SPc"/>
    <property type="match status" value="1"/>
</dbReference>
<dbReference type="PRINTS" id="PR00722">
    <property type="entry name" value="CHYMOTRYPSIN"/>
</dbReference>
<dbReference type="Gene3D" id="3.10.250.10">
    <property type="entry name" value="SRCR-like domain"/>
    <property type="match status" value="1"/>
</dbReference>
<dbReference type="Pfam" id="PF15494">
    <property type="entry name" value="SRCR_2"/>
    <property type="match status" value="1"/>
</dbReference>
<sequence>MCCIHHLWQGWLPVCVAWRVGMVTVSGNRSGVMASKTVREARTNPPAVLRLDGASNLLQAYSLQNGSWRSVCSSQHWTDHHGQASCQQIGYDRSTYVASERQQAGAADGGFFTVRPEWSPEVSILQQLVLSDACPGNSLVTLHCIGRISTSLTETVLSSDCGRRTGVSGRLAGGPQQQQRVRGAWPWVVSLRSGGVHRCAGSIITPHWVVTAAHCVAGDPNPEHWTLYAGIVESKDTLFRPVHSVSRIVAHEGFSRHNMRNDIALVKLSRPLNITASGDIGPVCLPNTGLNISTSQNCSVLGFGRAASEDSLTLMEAKVSLVDSGTCNSSNVYGGRITQGMICAQYKEGEHHMRQGDGGGPLVCEEGGVWWLVGDTSWEEEQCNPSHKPGVYDNVTHFLSWIYQQMKVRDTHTALRGGEMNGVD</sequence>
<gene>
    <name evidence="8" type="primary">TMPRSS2</name>
    <name evidence="8" type="ORF">N1851_000409</name>
</gene>
<dbReference type="InterPro" id="IPR001190">
    <property type="entry name" value="SRCR"/>
</dbReference>
<dbReference type="Gene3D" id="2.40.10.10">
    <property type="entry name" value="Trypsin-like serine proteases"/>
    <property type="match status" value="2"/>
</dbReference>